<name>A0A2U1Q4D9_ARTAN</name>
<organism evidence="3 4">
    <name type="scientific">Artemisia annua</name>
    <name type="common">Sweet wormwood</name>
    <dbReference type="NCBI Taxonomy" id="35608"/>
    <lineage>
        <taxon>Eukaryota</taxon>
        <taxon>Viridiplantae</taxon>
        <taxon>Streptophyta</taxon>
        <taxon>Embryophyta</taxon>
        <taxon>Tracheophyta</taxon>
        <taxon>Spermatophyta</taxon>
        <taxon>Magnoliopsida</taxon>
        <taxon>eudicotyledons</taxon>
        <taxon>Gunneridae</taxon>
        <taxon>Pentapetalae</taxon>
        <taxon>asterids</taxon>
        <taxon>campanulids</taxon>
        <taxon>Asterales</taxon>
        <taxon>Asteraceae</taxon>
        <taxon>Asteroideae</taxon>
        <taxon>Anthemideae</taxon>
        <taxon>Artemisiinae</taxon>
        <taxon>Artemisia</taxon>
    </lineage>
</organism>
<dbReference type="GO" id="GO:0006325">
    <property type="term" value="P:chromatin organization"/>
    <property type="evidence" value="ECO:0007669"/>
    <property type="project" value="TreeGrafter"/>
</dbReference>
<evidence type="ECO:0000256" key="1">
    <source>
        <dbReference type="SAM" id="MobiDB-lite"/>
    </source>
</evidence>
<feature type="region of interest" description="Disordered" evidence="1">
    <location>
        <begin position="371"/>
        <end position="394"/>
    </location>
</feature>
<dbReference type="Proteomes" id="UP000245207">
    <property type="component" value="Unassembled WGS sequence"/>
</dbReference>
<feature type="compositionally biased region" description="Polar residues" evidence="1">
    <location>
        <begin position="663"/>
        <end position="674"/>
    </location>
</feature>
<evidence type="ECO:0000313" key="4">
    <source>
        <dbReference type="Proteomes" id="UP000245207"/>
    </source>
</evidence>
<feature type="domain" description="Hpc2-related" evidence="2">
    <location>
        <begin position="137"/>
        <end position="185"/>
    </location>
</feature>
<feature type="region of interest" description="Disordered" evidence="1">
    <location>
        <begin position="663"/>
        <end position="774"/>
    </location>
</feature>
<evidence type="ECO:0000313" key="3">
    <source>
        <dbReference type="EMBL" id="PWA92884.1"/>
    </source>
</evidence>
<protein>
    <submittedName>
        <fullName evidence="3">Wound-responsive family protein</fullName>
    </submittedName>
</protein>
<feature type="compositionally biased region" description="Polar residues" evidence="1">
    <location>
        <begin position="756"/>
        <end position="774"/>
    </location>
</feature>
<dbReference type="PANTHER" id="PTHR21669">
    <property type="entry name" value="CAPZ-INTERACTING PROTEIN AND RELATED PROTEINS"/>
    <property type="match status" value="1"/>
</dbReference>
<dbReference type="PANTHER" id="PTHR21669:SF28">
    <property type="entry name" value="YEMANUCLEIN"/>
    <property type="match status" value="1"/>
</dbReference>
<accession>A0A2U1Q4D9</accession>
<proteinExistence type="predicted"/>
<feature type="region of interest" description="Disordered" evidence="1">
    <location>
        <begin position="45"/>
        <end position="82"/>
    </location>
</feature>
<dbReference type="InterPro" id="IPR014840">
    <property type="entry name" value="HRD"/>
</dbReference>
<gene>
    <name evidence="3" type="ORF">CTI12_AA077040</name>
</gene>
<feature type="region of interest" description="Disordered" evidence="1">
    <location>
        <begin position="183"/>
        <end position="229"/>
    </location>
</feature>
<feature type="compositionally biased region" description="Polar residues" evidence="1">
    <location>
        <begin position="738"/>
        <end position="748"/>
    </location>
</feature>
<feature type="compositionally biased region" description="Low complexity" evidence="1">
    <location>
        <begin position="689"/>
        <end position="699"/>
    </location>
</feature>
<sequence length="774" mass="84033">MADDGGGATAPTTVLCGGGRQRFEVELIPGETTIVSWKKLMKDANKAAAASASANNNNNNNSDDVNNNNNNTNNNNKEGAAGDAPVVVKPALDSRIAPLIGEAAEKNEGNDVPNGSRFNAVIEKIERLYMGKNSSDEEDLNDVPDDDEYDTEDSFIDDADLDDYFQVDNSAIKHDGFFVNRGKLERANEPPALPTEQPKKRRRKDSSKGVGGSNDGQLPNKQMKVGKKEAKKVVASADKNLITPPRSITKPTVNQDDLKYQSTVIALGTVVKKADSKITKNPSPTMVLNGEAKVAAKNIDKQKTVAPQSQKQGSKVKDGSQALALVPLSQMTADKGADVSKSRQLSKHPEELNQSKDKSIILPQADTKAFETPQQPKTTHMVRKEGSSARPKSASMMLEKAIKDLEKTVAETRPPSMEIPEADNQAVKRRMPPEIKQKLAKVARLGHTVHGKLSKELLNRLMGIVGHLIQLRSLKRNLQNMVVTGMSAKEEKDAKVQQLKKEVDEMVKIRAPMMKPAAIEQPPGSSDDFQETSTKEKALKSRFTTDDALENKLCELYDLFIEGLDEDANPQLRKLYAELAGMWPKGCMDNNGIKRAISRAISRRKALNDHKDQENLKKKKVSAIKTETVTVDVGSVGLAQRIPDKLVTDSSSPMRSISNTMAANAAAGQSNSVKALTADRPKQEKLKGSSSNTNNSTVSEALAKKKVKRKPEAVLDAGQPRPQKLTSAQGEEKHKSNKPMTGNLVQPSIQPPVTPAITSGQPAQPVVNSSVDMV</sequence>
<feature type="compositionally biased region" description="Low complexity" evidence="1">
    <location>
        <begin position="46"/>
        <end position="77"/>
    </location>
</feature>
<reference evidence="3 4" key="1">
    <citation type="journal article" date="2018" name="Mol. Plant">
        <title>The genome of Artemisia annua provides insight into the evolution of Asteraceae family and artemisinin biosynthesis.</title>
        <authorList>
            <person name="Shen Q."/>
            <person name="Zhang L."/>
            <person name="Liao Z."/>
            <person name="Wang S."/>
            <person name="Yan T."/>
            <person name="Shi P."/>
            <person name="Liu M."/>
            <person name="Fu X."/>
            <person name="Pan Q."/>
            <person name="Wang Y."/>
            <person name="Lv Z."/>
            <person name="Lu X."/>
            <person name="Zhang F."/>
            <person name="Jiang W."/>
            <person name="Ma Y."/>
            <person name="Chen M."/>
            <person name="Hao X."/>
            <person name="Li L."/>
            <person name="Tang Y."/>
            <person name="Lv G."/>
            <person name="Zhou Y."/>
            <person name="Sun X."/>
            <person name="Brodelius P.E."/>
            <person name="Rose J.K.C."/>
            <person name="Tang K."/>
        </authorList>
    </citation>
    <scope>NUCLEOTIDE SEQUENCE [LARGE SCALE GENOMIC DNA]</scope>
    <source>
        <strain evidence="4">cv. Huhao1</strain>
        <tissue evidence="3">Leaf</tissue>
    </source>
</reference>
<feature type="compositionally biased region" description="Basic and acidic residues" evidence="1">
    <location>
        <begin position="677"/>
        <end position="687"/>
    </location>
</feature>
<feature type="compositionally biased region" description="Basic and acidic residues" evidence="1">
    <location>
        <begin position="335"/>
        <end position="359"/>
    </location>
</feature>
<dbReference type="OrthoDB" id="68076at2759"/>
<keyword evidence="4" id="KW-1185">Reference proteome</keyword>
<feature type="region of interest" description="Disordered" evidence="1">
    <location>
        <begin position="333"/>
        <end position="359"/>
    </location>
</feature>
<dbReference type="EMBL" id="PKPP01000429">
    <property type="protein sequence ID" value="PWA92884.1"/>
    <property type="molecule type" value="Genomic_DNA"/>
</dbReference>
<feature type="compositionally biased region" description="Acidic residues" evidence="1">
    <location>
        <begin position="136"/>
        <end position="153"/>
    </location>
</feature>
<feature type="region of interest" description="Disordered" evidence="1">
    <location>
        <begin position="130"/>
        <end position="153"/>
    </location>
</feature>
<dbReference type="AlphaFoldDB" id="A0A2U1Q4D9"/>
<comment type="caution">
    <text evidence="3">The sequence shown here is derived from an EMBL/GenBank/DDBJ whole genome shotgun (WGS) entry which is preliminary data.</text>
</comment>
<dbReference type="STRING" id="35608.A0A2U1Q4D9"/>
<evidence type="ECO:0000259" key="2">
    <source>
        <dbReference type="Pfam" id="PF08729"/>
    </source>
</evidence>
<dbReference type="GO" id="GO:0005634">
    <property type="term" value="C:nucleus"/>
    <property type="evidence" value="ECO:0007669"/>
    <property type="project" value="TreeGrafter"/>
</dbReference>
<dbReference type="Pfam" id="PF08729">
    <property type="entry name" value="HUN"/>
    <property type="match status" value="1"/>
</dbReference>